<feature type="domain" description="PPM-type phosphatase" evidence="1">
    <location>
        <begin position="6"/>
        <end position="237"/>
    </location>
</feature>
<evidence type="ECO:0000313" key="2">
    <source>
        <dbReference type="EMBL" id="MCM2374438.1"/>
    </source>
</evidence>
<dbReference type="InterPro" id="IPR015655">
    <property type="entry name" value="PP2C"/>
</dbReference>
<dbReference type="InterPro" id="IPR001932">
    <property type="entry name" value="PPM-type_phosphatase-like_dom"/>
</dbReference>
<sequence length="337" mass="37198">MKNFPIAGATLPKPGQPATSNADAFAYAVVDRIAPEILLIVCDGLSSSQNGSGAAKMTCSQLVRQFDKGRPHEVLPEPWLKQNLIDAHQTVRHAFLDGDARCTVVAALVDIQARHITIAHAGDSPAYLYRNDRLEQLTTDHLESEVRQAPTGQGHYCVTRALTNYVGKSGDFDPSLLHTEFSDGDYLCLASDGIPAATLGYFLRNIQGTPRNDEVVKVCQQAASQTDDDSTLLIVRLGVRKSVARILERLKKYATLECSERETILRQAAEEVGSDMGVLRDCFHIEQDDEMASLIVDQMIRNQNELTKQQWITLLELAISRKQRTAIGKLTTLLRGL</sequence>
<gene>
    <name evidence="2" type="ORF">NB063_27785</name>
</gene>
<dbReference type="SMART" id="SM00331">
    <property type="entry name" value="PP2C_SIG"/>
    <property type="match status" value="1"/>
</dbReference>
<comment type="caution">
    <text evidence="2">The sequence shown here is derived from an EMBL/GenBank/DDBJ whole genome shotgun (WGS) entry which is preliminary data.</text>
</comment>
<evidence type="ECO:0000313" key="3">
    <source>
        <dbReference type="Proteomes" id="UP001202961"/>
    </source>
</evidence>
<dbReference type="CDD" id="cd00143">
    <property type="entry name" value="PP2Cc"/>
    <property type="match status" value="1"/>
</dbReference>
<dbReference type="EMBL" id="JAMQBK010000085">
    <property type="protein sequence ID" value="MCM2374438.1"/>
    <property type="molecule type" value="Genomic_DNA"/>
</dbReference>
<name>A0ABT0UDI1_9BACT</name>
<dbReference type="Pfam" id="PF00481">
    <property type="entry name" value="PP2C"/>
    <property type="match status" value="1"/>
</dbReference>
<dbReference type="SUPFAM" id="SSF81606">
    <property type="entry name" value="PP2C-like"/>
    <property type="match status" value="1"/>
</dbReference>
<dbReference type="Proteomes" id="UP001202961">
    <property type="component" value="Unassembled WGS sequence"/>
</dbReference>
<proteinExistence type="predicted"/>
<dbReference type="PANTHER" id="PTHR13832:SF827">
    <property type="entry name" value="PROTEIN PHOSPHATASE 1L"/>
    <property type="match status" value="1"/>
</dbReference>
<organism evidence="2 3">
    <name type="scientific">Aporhodopirellula aestuarii</name>
    <dbReference type="NCBI Taxonomy" id="2950107"/>
    <lineage>
        <taxon>Bacteria</taxon>
        <taxon>Pseudomonadati</taxon>
        <taxon>Planctomycetota</taxon>
        <taxon>Planctomycetia</taxon>
        <taxon>Pirellulales</taxon>
        <taxon>Pirellulaceae</taxon>
        <taxon>Aporhodopirellula</taxon>
    </lineage>
</organism>
<dbReference type="PANTHER" id="PTHR13832">
    <property type="entry name" value="PROTEIN PHOSPHATASE 2C"/>
    <property type="match status" value="1"/>
</dbReference>
<accession>A0ABT0UDI1</accession>
<dbReference type="Gene3D" id="3.60.40.10">
    <property type="entry name" value="PPM-type phosphatase domain"/>
    <property type="match status" value="1"/>
</dbReference>
<dbReference type="SMART" id="SM00332">
    <property type="entry name" value="PP2Cc"/>
    <property type="match status" value="1"/>
</dbReference>
<keyword evidence="3" id="KW-1185">Reference proteome</keyword>
<dbReference type="PROSITE" id="PS51746">
    <property type="entry name" value="PPM_2"/>
    <property type="match status" value="1"/>
</dbReference>
<dbReference type="RefSeq" id="WP_250932329.1">
    <property type="nucleotide sequence ID" value="NZ_JAMQBK010000085.1"/>
</dbReference>
<dbReference type="InterPro" id="IPR036457">
    <property type="entry name" value="PPM-type-like_dom_sf"/>
</dbReference>
<evidence type="ECO:0000259" key="1">
    <source>
        <dbReference type="PROSITE" id="PS51746"/>
    </source>
</evidence>
<protein>
    <submittedName>
        <fullName evidence="2">SpoIIE family protein phosphatase</fullName>
    </submittedName>
</protein>
<reference evidence="2 3" key="1">
    <citation type="journal article" date="2022" name="Syst. Appl. Microbiol.">
        <title>Rhodopirellula aestuarii sp. nov., a novel member of the genus Rhodopirellula isolated from brackish sediments collected in the Tagus River estuary, Portugal.</title>
        <authorList>
            <person name="Vitorino I.R."/>
            <person name="Klimek D."/>
            <person name="Calusinska M."/>
            <person name="Lobo-da-Cunha A."/>
            <person name="Vasconcelos V."/>
            <person name="Lage O.M."/>
        </authorList>
    </citation>
    <scope>NUCLEOTIDE SEQUENCE [LARGE SCALE GENOMIC DNA]</scope>
    <source>
        <strain evidence="2 3">ICT_H3.1</strain>
    </source>
</reference>